<evidence type="ECO:0000313" key="1">
    <source>
        <dbReference type="EMBL" id="CUQ65796.1"/>
    </source>
</evidence>
<protein>
    <submittedName>
        <fullName evidence="1">Uncharacterized protein</fullName>
    </submittedName>
</protein>
<dbReference type="EMBL" id="LN885086">
    <property type="protein sequence ID" value="CUQ65796.1"/>
    <property type="molecule type" value="Genomic_DNA"/>
</dbReference>
<reference evidence="2" key="1">
    <citation type="submission" date="2015-09" db="EMBL/GenBank/DDBJ databases">
        <authorList>
            <person name="Daims H."/>
        </authorList>
    </citation>
    <scope>NUCLEOTIDE SEQUENCE [LARGE SCALE GENOMIC DNA]</scope>
</reference>
<dbReference type="AlphaFoldDB" id="A0A0S4KTU7"/>
<dbReference type="Proteomes" id="UP000066284">
    <property type="component" value="Chromosome 1"/>
</dbReference>
<keyword evidence="2" id="KW-1185">Reference proteome</keyword>
<dbReference type="STRING" id="1715989.NITINOP_0821"/>
<name>A0A0S4KTU7_9BACT</name>
<proteinExistence type="predicted"/>
<gene>
    <name evidence="1" type="ORF">NITINOP_0821</name>
</gene>
<dbReference type="KEGG" id="nio:NITINOP_0821"/>
<evidence type="ECO:0000313" key="2">
    <source>
        <dbReference type="Proteomes" id="UP000066284"/>
    </source>
</evidence>
<organism evidence="1 2">
    <name type="scientific">Candidatus Nitrospira inopinata</name>
    <dbReference type="NCBI Taxonomy" id="1715989"/>
    <lineage>
        <taxon>Bacteria</taxon>
        <taxon>Pseudomonadati</taxon>
        <taxon>Nitrospirota</taxon>
        <taxon>Nitrospiria</taxon>
        <taxon>Nitrospirales</taxon>
        <taxon>Nitrospiraceae</taxon>
        <taxon>Nitrospira</taxon>
    </lineage>
</organism>
<accession>A0A0S4KTU7</accession>
<sequence length="78" mass="9114">MIHKPAEEPFFSGRTGAGVYHNLMRRDRADRLVHWFSRTSSFLMFQRNLLEVEFPYRNSMIIIHHQGLTPKVAPGGCR</sequence>